<feature type="region of interest" description="Disordered" evidence="1">
    <location>
        <begin position="228"/>
        <end position="259"/>
    </location>
</feature>
<organism evidence="2 3">
    <name type="scientific">Mycobacterium hippophais</name>
    <dbReference type="NCBI Taxonomy" id="3016340"/>
    <lineage>
        <taxon>Bacteria</taxon>
        <taxon>Bacillati</taxon>
        <taxon>Actinomycetota</taxon>
        <taxon>Actinomycetes</taxon>
        <taxon>Mycobacteriales</taxon>
        <taxon>Mycobacteriaceae</taxon>
        <taxon>Mycobacterium</taxon>
    </lineage>
</organism>
<gene>
    <name evidence="2" type="ORF">O6P37_05365</name>
</gene>
<reference evidence="2" key="1">
    <citation type="submission" date="2022-12" db="EMBL/GenBank/DDBJ databases">
        <authorList>
            <person name="Deng Y."/>
            <person name="Zhang Y.-Q."/>
        </authorList>
    </citation>
    <scope>NUCLEOTIDE SEQUENCE</scope>
    <source>
        <strain evidence="2">CPCC 205372</strain>
    </source>
</reference>
<dbReference type="EMBL" id="JAPZPY010000001">
    <property type="protein sequence ID" value="MCZ8378286.1"/>
    <property type="molecule type" value="Genomic_DNA"/>
</dbReference>
<evidence type="ECO:0000256" key="1">
    <source>
        <dbReference type="SAM" id="MobiDB-lite"/>
    </source>
</evidence>
<comment type="caution">
    <text evidence="2">The sequence shown here is derived from an EMBL/GenBank/DDBJ whole genome shotgun (WGS) entry which is preliminary data.</text>
</comment>
<dbReference type="PROSITE" id="PS51257">
    <property type="entry name" value="PROKAR_LIPOPROTEIN"/>
    <property type="match status" value="1"/>
</dbReference>
<sequence length="259" mass="28275">MKVITTVWIACALLLTSCTPDEQGRSVAASPPAGWPPELNELTFVWDAEKDIDLTAGAAVVARAYTESYYLAYLTGNQKYLYPGFSESVDAENRQLWPASDKTRTWVGTARHHIIGITRADRNVTATACAYLYGTGEFVAEGAGYAANVGGNPEASTGIYPLRISLRAPEDAGEPLPPQAGTGRTPQEDVFDGWRVTGFQFEYLAKPSRWEGYARDLQVCRDAGDKVTNRSFTPMGRYPRSDFPTLPAAPGWPLPADRS</sequence>
<evidence type="ECO:0000313" key="2">
    <source>
        <dbReference type="EMBL" id="MCZ8378286.1"/>
    </source>
</evidence>
<dbReference type="RefSeq" id="WP_269893055.1">
    <property type="nucleotide sequence ID" value="NZ_JAPZPY010000001.1"/>
</dbReference>
<accession>A0ABT4PP11</accession>
<evidence type="ECO:0000313" key="3">
    <source>
        <dbReference type="Proteomes" id="UP001142153"/>
    </source>
</evidence>
<protein>
    <recommendedName>
        <fullName evidence="4">Lipoprotein</fullName>
    </recommendedName>
</protein>
<proteinExistence type="predicted"/>
<evidence type="ECO:0008006" key="4">
    <source>
        <dbReference type="Google" id="ProtNLM"/>
    </source>
</evidence>
<keyword evidence="3" id="KW-1185">Reference proteome</keyword>
<name>A0ABT4PP11_9MYCO</name>
<dbReference type="Proteomes" id="UP001142153">
    <property type="component" value="Unassembled WGS sequence"/>
</dbReference>